<evidence type="ECO:0000256" key="1">
    <source>
        <dbReference type="ARBA" id="ARBA00004651"/>
    </source>
</evidence>
<evidence type="ECO:0000256" key="12">
    <source>
        <dbReference type="ARBA" id="ARBA00026028"/>
    </source>
</evidence>
<evidence type="ECO:0000256" key="8">
    <source>
        <dbReference type="ARBA" id="ARBA00022989"/>
    </source>
</evidence>
<dbReference type="InterPro" id="IPR047196">
    <property type="entry name" value="YidC_ALB_C"/>
</dbReference>
<evidence type="ECO:0000256" key="15">
    <source>
        <dbReference type="ARBA" id="ARBA00033342"/>
    </source>
</evidence>
<evidence type="ECO:0000256" key="6">
    <source>
        <dbReference type="ARBA" id="ARBA00022692"/>
    </source>
</evidence>
<keyword evidence="5" id="KW-1003">Cell membrane</keyword>
<evidence type="ECO:0000313" key="20">
    <source>
        <dbReference type="EMBL" id="XCM79760.1"/>
    </source>
</evidence>
<dbReference type="GO" id="GO:0051205">
    <property type="term" value="P:protein insertion into membrane"/>
    <property type="evidence" value="ECO:0007669"/>
    <property type="project" value="TreeGrafter"/>
</dbReference>
<dbReference type="PANTHER" id="PTHR12428">
    <property type="entry name" value="OXA1"/>
    <property type="match status" value="1"/>
</dbReference>
<feature type="transmembrane region" description="Helical" evidence="18">
    <location>
        <begin position="93"/>
        <end position="113"/>
    </location>
</feature>
<reference evidence="20" key="1">
    <citation type="submission" date="2024-06" db="EMBL/GenBank/DDBJ databases">
        <title>The genome sequences of Kitasatospora sp. strain HUAS MG31.</title>
        <authorList>
            <person name="Mo P."/>
        </authorList>
    </citation>
    <scope>NUCLEOTIDE SEQUENCE</scope>
    <source>
        <strain evidence="20">HUAS MG31</strain>
    </source>
</reference>
<feature type="domain" description="Membrane insertase YidC/Oxa/ALB C-terminal" evidence="19">
    <location>
        <begin position="28"/>
        <end position="217"/>
    </location>
</feature>
<evidence type="ECO:0000256" key="4">
    <source>
        <dbReference type="ARBA" id="ARBA00022448"/>
    </source>
</evidence>
<proteinExistence type="inferred from homology"/>
<dbReference type="GO" id="GO:0005886">
    <property type="term" value="C:plasma membrane"/>
    <property type="evidence" value="ECO:0007669"/>
    <property type="project" value="UniProtKB-SubCell"/>
</dbReference>
<keyword evidence="7" id="KW-0653">Protein transport</keyword>
<dbReference type="GO" id="GO:0015031">
    <property type="term" value="P:protein transport"/>
    <property type="evidence" value="ECO:0007669"/>
    <property type="project" value="UniProtKB-KW"/>
</dbReference>
<dbReference type="EMBL" id="CP159872">
    <property type="protein sequence ID" value="XCM79760.1"/>
    <property type="molecule type" value="Genomic_DNA"/>
</dbReference>
<evidence type="ECO:0000256" key="17">
    <source>
        <dbReference type="SAM" id="MobiDB-lite"/>
    </source>
</evidence>
<dbReference type="PANTHER" id="PTHR12428:SF65">
    <property type="entry name" value="CYTOCHROME C OXIDASE ASSEMBLY PROTEIN COX18, MITOCHONDRIAL"/>
    <property type="match status" value="1"/>
</dbReference>
<evidence type="ECO:0000256" key="14">
    <source>
        <dbReference type="ARBA" id="ARBA00033245"/>
    </source>
</evidence>
<evidence type="ECO:0000256" key="11">
    <source>
        <dbReference type="ARBA" id="ARBA00025034"/>
    </source>
</evidence>
<dbReference type="InterPro" id="IPR028055">
    <property type="entry name" value="YidC/Oxa/ALB_C"/>
</dbReference>
<evidence type="ECO:0000259" key="19">
    <source>
        <dbReference type="Pfam" id="PF02096"/>
    </source>
</evidence>
<feature type="region of interest" description="Disordered" evidence="17">
    <location>
        <begin position="222"/>
        <end position="274"/>
    </location>
</feature>
<name>A0AAU8JV56_9ACTN</name>
<keyword evidence="9 18" id="KW-0472">Membrane</keyword>
<dbReference type="InterPro" id="IPR001708">
    <property type="entry name" value="YidC/ALB3/OXA1/COX18"/>
</dbReference>
<evidence type="ECO:0000256" key="9">
    <source>
        <dbReference type="ARBA" id="ARBA00023136"/>
    </source>
</evidence>
<dbReference type="Pfam" id="PF02096">
    <property type="entry name" value="60KD_IMP"/>
    <property type="match status" value="1"/>
</dbReference>
<accession>A0AAU8JV56</accession>
<dbReference type="AlphaFoldDB" id="A0AAU8JV56"/>
<organism evidence="20">
    <name type="scientific">Kitasatospora camelliae</name>
    <dbReference type="NCBI Taxonomy" id="3156397"/>
    <lineage>
        <taxon>Bacteria</taxon>
        <taxon>Bacillati</taxon>
        <taxon>Actinomycetota</taxon>
        <taxon>Actinomycetes</taxon>
        <taxon>Kitasatosporales</taxon>
        <taxon>Streptomycetaceae</taxon>
        <taxon>Kitasatospora</taxon>
    </lineage>
</organism>
<keyword evidence="6 16" id="KW-0812">Transmembrane</keyword>
<protein>
    <recommendedName>
        <fullName evidence="3">Membrane protein insertase YidC</fullName>
    </recommendedName>
    <alternativeName>
        <fullName evidence="15">Foldase YidC</fullName>
    </alternativeName>
    <alternativeName>
        <fullName evidence="14">Membrane integrase YidC</fullName>
    </alternativeName>
    <alternativeName>
        <fullName evidence="13">Membrane protein YidC</fullName>
    </alternativeName>
</protein>
<gene>
    <name evidence="20" type="ORF">ABWK59_12940</name>
</gene>
<keyword evidence="4" id="KW-0813">Transport</keyword>
<feature type="transmembrane region" description="Helical" evidence="18">
    <location>
        <begin position="20"/>
        <end position="42"/>
    </location>
</feature>
<comment type="function">
    <text evidence="11">Required for the insertion and/or proper folding and/or complex formation of integral membrane proteins into the membrane. Involved in integration of membrane proteins that insert both dependently and independently of the Sec translocase complex, as well as at least some lipoproteins. Aids folding of multispanning membrane proteins.</text>
</comment>
<evidence type="ECO:0000256" key="18">
    <source>
        <dbReference type="SAM" id="Phobius"/>
    </source>
</evidence>
<evidence type="ECO:0000256" key="7">
    <source>
        <dbReference type="ARBA" id="ARBA00022927"/>
    </source>
</evidence>
<evidence type="ECO:0000256" key="16">
    <source>
        <dbReference type="RuleBase" id="RU003945"/>
    </source>
</evidence>
<sequence length="274" mass="28977">MSVFTLLDPAVRLAHDAVAALAQVVPTAVAVVLFTVAVRLALHPLARAAARGEKARARLAPQVAELNRRHKDRPERLQAALAELYREEGSSPFAGCLPMLVQLPFFSVMYRLFTTPNDLLDHTLAGVPLGLHVGSAHGAGQLLVFGALYAGLAAVGYAGFRRARRTPAEGAAAVPGARLLPYLSFGTVLFAALVPLAAGLYLLTTTAWSAAERAWLHRDVPRPAAEDRAPATPAPTAPATEHRSGKPATRRKAPRRANGPGRPAGRRRTAAGGR</sequence>
<keyword evidence="8 18" id="KW-1133">Transmembrane helix</keyword>
<evidence type="ECO:0000256" key="3">
    <source>
        <dbReference type="ARBA" id="ARBA00015325"/>
    </source>
</evidence>
<evidence type="ECO:0000256" key="2">
    <source>
        <dbReference type="ARBA" id="ARBA00010527"/>
    </source>
</evidence>
<feature type="transmembrane region" description="Helical" evidence="18">
    <location>
        <begin position="179"/>
        <end position="203"/>
    </location>
</feature>
<dbReference type="CDD" id="cd20070">
    <property type="entry name" value="5TM_YidC_Alb3"/>
    <property type="match status" value="1"/>
</dbReference>
<keyword evidence="10" id="KW-0143">Chaperone</keyword>
<feature type="transmembrane region" description="Helical" evidence="18">
    <location>
        <begin position="138"/>
        <end position="158"/>
    </location>
</feature>
<evidence type="ECO:0000256" key="10">
    <source>
        <dbReference type="ARBA" id="ARBA00023186"/>
    </source>
</evidence>
<comment type="subcellular location">
    <subcellularLocation>
        <location evidence="1">Cell membrane</location>
        <topology evidence="1">Multi-pass membrane protein</topology>
    </subcellularLocation>
    <subcellularLocation>
        <location evidence="16">Membrane</location>
        <topology evidence="16">Multi-pass membrane protein</topology>
    </subcellularLocation>
</comment>
<dbReference type="GO" id="GO:0032977">
    <property type="term" value="F:membrane insertase activity"/>
    <property type="evidence" value="ECO:0007669"/>
    <property type="project" value="InterPro"/>
</dbReference>
<dbReference type="KEGG" id="kcm:ABWK59_12940"/>
<feature type="compositionally biased region" description="Basic residues" evidence="17">
    <location>
        <begin position="264"/>
        <end position="274"/>
    </location>
</feature>
<evidence type="ECO:0000256" key="5">
    <source>
        <dbReference type="ARBA" id="ARBA00022475"/>
    </source>
</evidence>
<evidence type="ECO:0000256" key="13">
    <source>
        <dbReference type="ARBA" id="ARBA00031538"/>
    </source>
</evidence>
<dbReference type="NCBIfam" id="TIGR03592">
    <property type="entry name" value="yidC_oxa1_cterm"/>
    <property type="match status" value="1"/>
</dbReference>
<comment type="similarity">
    <text evidence="2">Belongs to the OXA1/ALB3/YidC family. Type 1 subfamily.</text>
</comment>
<dbReference type="RefSeq" id="WP_354640656.1">
    <property type="nucleotide sequence ID" value="NZ_CP159872.1"/>
</dbReference>
<comment type="subunit">
    <text evidence="12">Interacts with the Sec translocase complex via SecD. Specifically interacts with transmembrane segments of nascent integral membrane proteins during membrane integration.</text>
</comment>